<keyword evidence="7" id="KW-0234">DNA repair</keyword>
<dbReference type="GO" id="GO:0051539">
    <property type="term" value="F:4 iron, 4 sulfur cluster binding"/>
    <property type="evidence" value="ECO:0007669"/>
    <property type="project" value="UniProtKB-KW"/>
</dbReference>
<dbReference type="GO" id="GO:0003676">
    <property type="term" value="F:nucleic acid binding"/>
    <property type="evidence" value="ECO:0007669"/>
    <property type="project" value="InterPro"/>
</dbReference>
<dbReference type="GO" id="GO:0006281">
    <property type="term" value="P:DNA repair"/>
    <property type="evidence" value="ECO:0007669"/>
    <property type="project" value="UniProtKB-KW"/>
</dbReference>
<feature type="non-terminal residue" evidence="9">
    <location>
        <position position="338"/>
    </location>
</feature>
<sequence>MPYKAEGDPLTAKIVFVGEAPAVAEIHGPFAGPAGFVFNDCLEAAGILRSDCYVTNLFDFRIKKQKGKSDIFNLDGDKLWSDTKEGFTELGQQSVERLGNELSRTTANIICPLGAPAFRAICSGRGITKWRGSILPATLQTISGRKTVPSIHPANALHGQYITRYIIRSDFRRCKREAGFPDIRRPPYKFNLRPTFSQSLEALEMLKGVGKYACDIEVAYIAPESDPRGQVTRISYAWTEEDAISIPMGDGGWTLEQEAHLWHSTAELLELKGPIKIFQNGIFDCQVLFFIHGILVADRIEDTMIAHHIIYPDFRKNLAFLASLHTDQPYWKGMVKHG</sequence>
<evidence type="ECO:0000259" key="8">
    <source>
        <dbReference type="SMART" id="SM00986"/>
    </source>
</evidence>
<keyword evidence="5" id="KW-0408">Iron</keyword>
<dbReference type="GO" id="GO:0046872">
    <property type="term" value="F:metal ion binding"/>
    <property type="evidence" value="ECO:0007669"/>
    <property type="project" value="UniProtKB-KW"/>
</dbReference>
<evidence type="ECO:0000256" key="4">
    <source>
        <dbReference type="ARBA" id="ARBA00022801"/>
    </source>
</evidence>
<gene>
    <name evidence="9" type="ORF">LCGC14_2503470</name>
</gene>
<comment type="caution">
    <text evidence="9">The sequence shown here is derived from an EMBL/GenBank/DDBJ whole genome shotgun (WGS) entry which is preliminary data.</text>
</comment>
<keyword evidence="1" id="KW-0004">4Fe-4S</keyword>
<keyword evidence="6" id="KW-0411">Iron-sulfur</keyword>
<dbReference type="InterPro" id="IPR051536">
    <property type="entry name" value="UDG_Type-4/5"/>
</dbReference>
<dbReference type="PANTHER" id="PTHR33693:SF1">
    <property type="entry name" value="TYPE-4 URACIL-DNA GLYCOSYLASE"/>
    <property type="match status" value="1"/>
</dbReference>
<dbReference type="Pfam" id="PF03167">
    <property type="entry name" value="UDG"/>
    <property type="match status" value="1"/>
</dbReference>
<dbReference type="EMBL" id="LAZR01039982">
    <property type="protein sequence ID" value="KKL15652.1"/>
    <property type="molecule type" value="Genomic_DNA"/>
</dbReference>
<dbReference type="Pfam" id="PF01612">
    <property type="entry name" value="DNA_pol_A_exo1"/>
    <property type="match status" value="1"/>
</dbReference>
<keyword evidence="4" id="KW-0378">Hydrolase</keyword>
<dbReference type="InterPro" id="IPR012337">
    <property type="entry name" value="RNaseH-like_sf"/>
</dbReference>
<dbReference type="PANTHER" id="PTHR33693">
    <property type="entry name" value="TYPE-5 URACIL-DNA GLYCOSYLASE"/>
    <property type="match status" value="1"/>
</dbReference>
<dbReference type="SMART" id="SM00986">
    <property type="entry name" value="UDG"/>
    <property type="match status" value="1"/>
</dbReference>
<evidence type="ECO:0000256" key="1">
    <source>
        <dbReference type="ARBA" id="ARBA00022485"/>
    </source>
</evidence>
<protein>
    <recommendedName>
        <fullName evidence="8">Uracil-DNA glycosylase-like domain-containing protein</fullName>
    </recommendedName>
</protein>
<evidence type="ECO:0000256" key="5">
    <source>
        <dbReference type="ARBA" id="ARBA00023004"/>
    </source>
</evidence>
<organism evidence="9">
    <name type="scientific">marine sediment metagenome</name>
    <dbReference type="NCBI Taxonomy" id="412755"/>
    <lineage>
        <taxon>unclassified sequences</taxon>
        <taxon>metagenomes</taxon>
        <taxon>ecological metagenomes</taxon>
    </lineage>
</organism>
<dbReference type="InterPro" id="IPR036895">
    <property type="entry name" value="Uracil-DNA_glycosylase-like_sf"/>
</dbReference>
<accession>A0A0F9BP59</accession>
<evidence type="ECO:0000313" key="9">
    <source>
        <dbReference type="EMBL" id="KKL15652.1"/>
    </source>
</evidence>
<evidence type="ECO:0000256" key="6">
    <source>
        <dbReference type="ARBA" id="ARBA00023014"/>
    </source>
</evidence>
<dbReference type="SUPFAM" id="SSF52141">
    <property type="entry name" value="Uracil-DNA glycosylase-like"/>
    <property type="match status" value="1"/>
</dbReference>
<dbReference type="SUPFAM" id="SSF53098">
    <property type="entry name" value="Ribonuclease H-like"/>
    <property type="match status" value="1"/>
</dbReference>
<dbReference type="GO" id="GO:0008408">
    <property type="term" value="F:3'-5' exonuclease activity"/>
    <property type="evidence" value="ECO:0007669"/>
    <property type="project" value="InterPro"/>
</dbReference>
<evidence type="ECO:0000256" key="2">
    <source>
        <dbReference type="ARBA" id="ARBA00022723"/>
    </source>
</evidence>
<dbReference type="GO" id="GO:0097506">
    <property type="term" value="F:deaminated base DNA N-glycosylase activity"/>
    <property type="evidence" value="ECO:0007669"/>
    <property type="project" value="UniProtKB-ARBA"/>
</dbReference>
<reference evidence="9" key="1">
    <citation type="journal article" date="2015" name="Nature">
        <title>Complex archaea that bridge the gap between prokaryotes and eukaryotes.</title>
        <authorList>
            <person name="Spang A."/>
            <person name="Saw J.H."/>
            <person name="Jorgensen S.L."/>
            <person name="Zaremba-Niedzwiedzka K."/>
            <person name="Martijn J."/>
            <person name="Lind A.E."/>
            <person name="van Eijk R."/>
            <person name="Schleper C."/>
            <person name="Guy L."/>
            <person name="Ettema T.J."/>
        </authorList>
    </citation>
    <scope>NUCLEOTIDE SEQUENCE</scope>
</reference>
<evidence type="ECO:0000256" key="7">
    <source>
        <dbReference type="ARBA" id="ARBA00023204"/>
    </source>
</evidence>
<dbReference type="AlphaFoldDB" id="A0A0F9BP59"/>
<dbReference type="InterPro" id="IPR005122">
    <property type="entry name" value="Uracil-DNA_glycosylase-like"/>
</dbReference>
<dbReference type="SMART" id="SM00987">
    <property type="entry name" value="UreE_C"/>
    <property type="match status" value="1"/>
</dbReference>
<keyword evidence="3" id="KW-0227">DNA damage</keyword>
<evidence type="ECO:0000256" key="3">
    <source>
        <dbReference type="ARBA" id="ARBA00022763"/>
    </source>
</evidence>
<feature type="domain" description="Uracil-DNA glycosylase-like" evidence="8">
    <location>
        <begin position="4"/>
        <end position="184"/>
    </location>
</feature>
<dbReference type="Gene3D" id="3.30.420.10">
    <property type="entry name" value="Ribonuclease H-like superfamily/Ribonuclease H"/>
    <property type="match status" value="1"/>
</dbReference>
<dbReference type="Gene3D" id="3.40.470.10">
    <property type="entry name" value="Uracil-DNA glycosylase-like domain"/>
    <property type="match status" value="1"/>
</dbReference>
<dbReference type="InterPro" id="IPR036397">
    <property type="entry name" value="RNaseH_sf"/>
</dbReference>
<dbReference type="InterPro" id="IPR002562">
    <property type="entry name" value="3'-5'_exonuclease_dom"/>
</dbReference>
<proteinExistence type="predicted"/>
<keyword evidence="2" id="KW-0479">Metal-binding</keyword>
<name>A0A0F9BP59_9ZZZZ</name>